<dbReference type="GO" id="GO:0003700">
    <property type="term" value="F:DNA-binding transcription factor activity"/>
    <property type="evidence" value="ECO:0007669"/>
    <property type="project" value="InterPro"/>
</dbReference>
<name>A0AA41L7H6_9BURK</name>
<keyword evidence="3 7" id="KW-0238">DNA-binding</keyword>
<dbReference type="EMBL" id="JAHTGR010000016">
    <property type="protein sequence ID" value="MBV6324342.1"/>
    <property type="molecule type" value="Genomic_DNA"/>
</dbReference>
<proteinExistence type="inferred from homology"/>
<dbReference type="PROSITE" id="PS50931">
    <property type="entry name" value="HTH_LYSR"/>
    <property type="match status" value="1"/>
</dbReference>
<dbReference type="Pfam" id="PF03466">
    <property type="entry name" value="LysR_substrate"/>
    <property type="match status" value="1"/>
</dbReference>
<evidence type="ECO:0000256" key="3">
    <source>
        <dbReference type="ARBA" id="ARBA00023125"/>
    </source>
</evidence>
<evidence type="ECO:0000313" key="8">
    <source>
        <dbReference type="Proteomes" id="UP001155901"/>
    </source>
</evidence>
<dbReference type="Proteomes" id="UP001162889">
    <property type="component" value="Unassembled WGS sequence"/>
</dbReference>
<evidence type="ECO:0000313" key="7">
    <source>
        <dbReference type="EMBL" id="MCP2007265.1"/>
    </source>
</evidence>
<keyword evidence="4" id="KW-0804">Transcription</keyword>
<dbReference type="FunFam" id="1.10.10.10:FF:000001">
    <property type="entry name" value="LysR family transcriptional regulator"/>
    <property type="match status" value="1"/>
</dbReference>
<dbReference type="AlphaFoldDB" id="A0AA41L7H6"/>
<dbReference type="Pfam" id="PF00126">
    <property type="entry name" value="HTH_1"/>
    <property type="match status" value="1"/>
</dbReference>
<evidence type="ECO:0000256" key="2">
    <source>
        <dbReference type="ARBA" id="ARBA00023015"/>
    </source>
</evidence>
<comment type="caution">
    <text evidence="6">The sequence shown here is derived from an EMBL/GenBank/DDBJ whole genome shotgun (WGS) entry which is preliminary data.</text>
</comment>
<gene>
    <name evidence="6" type="ORF">KVP70_25740</name>
    <name evidence="7" type="ORF">L1274_000958</name>
</gene>
<feature type="domain" description="HTH lysR-type" evidence="5">
    <location>
        <begin position="11"/>
        <end position="67"/>
    </location>
</feature>
<reference evidence="6" key="1">
    <citation type="submission" date="2021-07" db="EMBL/GenBank/DDBJ databases">
        <title>Characterization of violacein-producing bacteria and related species.</title>
        <authorList>
            <person name="Wilson H.S."/>
            <person name="De Leon M.E."/>
        </authorList>
    </citation>
    <scope>NUCLEOTIDE SEQUENCE</scope>
    <source>
        <strain evidence="6">HSC-15S17</strain>
    </source>
</reference>
<keyword evidence="2" id="KW-0805">Transcription regulation</keyword>
<evidence type="ECO:0000256" key="1">
    <source>
        <dbReference type="ARBA" id="ARBA00009437"/>
    </source>
</evidence>
<dbReference type="PANTHER" id="PTHR30537:SF5">
    <property type="entry name" value="HTH-TYPE TRANSCRIPTIONAL ACTIVATOR TTDR-RELATED"/>
    <property type="match status" value="1"/>
</dbReference>
<dbReference type="InterPro" id="IPR005119">
    <property type="entry name" value="LysR_subst-bd"/>
</dbReference>
<sequence length="307" mass="32376">MKQDYTIPRGTLDGVEAFIRVAERRSFRQAAIDLGVTPSAISQAIRALEARLGVALFTRTTRRVALTEAGQRFLEQARPAFDEIVAAGGAARELGAKPSGLLRLAVPPAVVSLILQPVLASFSAAYPEVVVEVVASAELADLVAGGFDAGIRMGEYIAADMVAVRLTPPLHLIIVGSPGYFAHCKRPGVPAELAQHACIRLRRSDGAIAPWRLRGPAEPLELAVSGPLIVNDIPGMLDAALGGVGLAQLPEPVARAQLAAGRLEEVLAGHAAMSAGLFLYFPSRAQVMPKLRAFIEHLKGFAATTFA</sequence>
<organism evidence="6 8">
    <name type="scientific">Duganella violaceipulchra</name>
    <dbReference type="NCBI Taxonomy" id="2849652"/>
    <lineage>
        <taxon>Bacteria</taxon>
        <taxon>Pseudomonadati</taxon>
        <taxon>Pseudomonadota</taxon>
        <taxon>Betaproteobacteria</taxon>
        <taxon>Burkholderiales</taxon>
        <taxon>Oxalobacteraceae</taxon>
        <taxon>Telluria group</taxon>
        <taxon>Duganella</taxon>
    </lineage>
</organism>
<evidence type="ECO:0000256" key="4">
    <source>
        <dbReference type="ARBA" id="ARBA00023163"/>
    </source>
</evidence>
<dbReference type="InterPro" id="IPR000847">
    <property type="entry name" value="LysR_HTH_N"/>
</dbReference>
<accession>A0AA41L7H6</accession>
<reference evidence="7" key="2">
    <citation type="submission" date="2022-03" db="EMBL/GenBank/DDBJ databases">
        <title>Genome Encyclopedia of Bacteria and Archaea VI: Functional Genomics of Type Strains.</title>
        <authorList>
            <person name="Whitman W."/>
        </authorList>
    </citation>
    <scope>NUCLEOTIDE SEQUENCE</scope>
    <source>
        <strain evidence="7">HSC-15S17</strain>
    </source>
</reference>
<dbReference type="RefSeq" id="WP_217945265.1">
    <property type="nucleotide sequence ID" value="NZ_JAHTGR010000016.1"/>
</dbReference>
<protein>
    <submittedName>
        <fullName evidence="7">DNA-binding transcriptional LysR family regulator</fullName>
    </submittedName>
    <submittedName>
        <fullName evidence="6">LysR family transcriptional regulator</fullName>
    </submittedName>
</protein>
<evidence type="ECO:0000313" key="9">
    <source>
        <dbReference type="Proteomes" id="UP001162889"/>
    </source>
</evidence>
<comment type="similarity">
    <text evidence="1">Belongs to the LysR transcriptional regulatory family.</text>
</comment>
<keyword evidence="9" id="KW-1185">Reference proteome</keyword>
<evidence type="ECO:0000259" key="5">
    <source>
        <dbReference type="PROSITE" id="PS50931"/>
    </source>
</evidence>
<dbReference type="InterPro" id="IPR058163">
    <property type="entry name" value="LysR-type_TF_proteobact-type"/>
</dbReference>
<dbReference type="EMBL" id="JALJZU010000002">
    <property type="protein sequence ID" value="MCP2007265.1"/>
    <property type="molecule type" value="Genomic_DNA"/>
</dbReference>
<dbReference type="Proteomes" id="UP001155901">
    <property type="component" value="Unassembled WGS sequence"/>
</dbReference>
<dbReference type="GO" id="GO:0003677">
    <property type="term" value="F:DNA binding"/>
    <property type="evidence" value="ECO:0007669"/>
    <property type="project" value="UniProtKB-KW"/>
</dbReference>
<dbReference type="PANTHER" id="PTHR30537">
    <property type="entry name" value="HTH-TYPE TRANSCRIPTIONAL REGULATOR"/>
    <property type="match status" value="1"/>
</dbReference>
<evidence type="ECO:0000313" key="6">
    <source>
        <dbReference type="EMBL" id="MBV6324342.1"/>
    </source>
</evidence>